<dbReference type="RefSeq" id="WP_326509570.1">
    <property type="nucleotide sequence ID" value="NZ_JAWIIV010000040.1"/>
</dbReference>
<keyword evidence="1" id="KW-0812">Transmembrane</keyword>
<evidence type="ECO:0000256" key="1">
    <source>
        <dbReference type="SAM" id="Phobius"/>
    </source>
</evidence>
<dbReference type="EMBL" id="JAWIIV010000040">
    <property type="protein sequence ID" value="MEC4722943.1"/>
    <property type="molecule type" value="Genomic_DNA"/>
</dbReference>
<name>A0ABU6JHP2_9BURK</name>
<proteinExistence type="predicted"/>
<reference evidence="2 3" key="1">
    <citation type="submission" date="2023-10" db="EMBL/GenBank/DDBJ databases">
        <title>Noviherbaspirillum sp. CPCC 100848 genome assembly.</title>
        <authorList>
            <person name="Li X.Y."/>
            <person name="Fang X.M."/>
        </authorList>
    </citation>
    <scope>NUCLEOTIDE SEQUENCE [LARGE SCALE GENOMIC DNA]</scope>
    <source>
        <strain evidence="2 3">CPCC 100848</strain>
    </source>
</reference>
<protein>
    <submittedName>
        <fullName evidence="2">Uncharacterized protein</fullName>
    </submittedName>
</protein>
<evidence type="ECO:0000313" key="3">
    <source>
        <dbReference type="Proteomes" id="UP001352263"/>
    </source>
</evidence>
<evidence type="ECO:0000313" key="2">
    <source>
        <dbReference type="EMBL" id="MEC4722943.1"/>
    </source>
</evidence>
<keyword evidence="1" id="KW-1133">Transmembrane helix</keyword>
<comment type="caution">
    <text evidence="2">The sequence shown here is derived from an EMBL/GenBank/DDBJ whole genome shotgun (WGS) entry which is preliminary data.</text>
</comment>
<dbReference type="Proteomes" id="UP001352263">
    <property type="component" value="Unassembled WGS sequence"/>
</dbReference>
<sequence>MDENQVTTTADSGPAWWENTIDFVVRAAAAKRFATPQLQNGQTYYVDAAGNVVPTGYPVPGQAQVNPVLNNPMVMVAGLLFAGVILYKLVK</sequence>
<keyword evidence="3" id="KW-1185">Reference proteome</keyword>
<keyword evidence="1" id="KW-0472">Membrane</keyword>
<organism evidence="2 3">
    <name type="scientific">Noviherbaspirillum album</name>
    <dbReference type="NCBI Taxonomy" id="3080276"/>
    <lineage>
        <taxon>Bacteria</taxon>
        <taxon>Pseudomonadati</taxon>
        <taxon>Pseudomonadota</taxon>
        <taxon>Betaproteobacteria</taxon>
        <taxon>Burkholderiales</taxon>
        <taxon>Oxalobacteraceae</taxon>
        <taxon>Noviherbaspirillum</taxon>
    </lineage>
</organism>
<gene>
    <name evidence="2" type="ORF">RY831_27670</name>
</gene>
<feature type="transmembrane region" description="Helical" evidence="1">
    <location>
        <begin position="73"/>
        <end position="90"/>
    </location>
</feature>
<accession>A0ABU6JHP2</accession>